<dbReference type="PROSITE" id="PS50110">
    <property type="entry name" value="RESPONSE_REGULATORY"/>
    <property type="match status" value="1"/>
</dbReference>
<dbReference type="SUPFAM" id="SSF52172">
    <property type="entry name" value="CheY-like"/>
    <property type="match status" value="1"/>
</dbReference>
<dbReference type="GO" id="GO:0032993">
    <property type="term" value="C:protein-DNA complex"/>
    <property type="evidence" value="ECO:0007669"/>
    <property type="project" value="TreeGrafter"/>
</dbReference>
<keyword evidence="14" id="KW-1185">Reference proteome</keyword>
<comment type="caution">
    <text evidence="13">The sequence shown here is derived from an EMBL/GenBank/DDBJ whole genome shotgun (WGS) entry which is preliminary data.</text>
</comment>
<comment type="subcellular location">
    <subcellularLocation>
        <location evidence="1">Cytoplasm</location>
    </subcellularLocation>
</comment>
<reference evidence="13 14" key="1">
    <citation type="submission" date="2020-02" db="EMBL/GenBank/DDBJ databases">
        <title>Bacillus aquiflavi sp. nov., isolated from yellow water of strong flavor Chinese baijiu in Yibin region of China.</title>
        <authorList>
            <person name="Xie J."/>
        </authorList>
    </citation>
    <scope>NUCLEOTIDE SEQUENCE [LARGE SCALE GENOMIC DNA]</scope>
    <source>
        <strain evidence="13 14">3H-10</strain>
    </source>
</reference>
<dbReference type="SMART" id="SM00862">
    <property type="entry name" value="Trans_reg_C"/>
    <property type="match status" value="1"/>
</dbReference>
<keyword evidence="7" id="KW-0804">Transcription</keyword>
<dbReference type="GO" id="GO:0005829">
    <property type="term" value="C:cytosol"/>
    <property type="evidence" value="ECO:0007669"/>
    <property type="project" value="TreeGrafter"/>
</dbReference>
<dbReference type="InterPro" id="IPR036388">
    <property type="entry name" value="WH-like_DNA-bd_sf"/>
</dbReference>
<evidence type="ECO:0000256" key="3">
    <source>
        <dbReference type="ARBA" id="ARBA00022553"/>
    </source>
</evidence>
<dbReference type="PROSITE" id="PS51755">
    <property type="entry name" value="OMPR_PHOB"/>
    <property type="match status" value="1"/>
</dbReference>
<evidence type="ECO:0000256" key="2">
    <source>
        <dbReference type="ARBA" id="ARBA00022490"/>
    </source>
</evidence>
<evidence type="ECO:0000256" key="9">
    <source>
        <dbReference type="PROSITE-ProRule" id="PRU01091"/>
    </source>
</evidence>
<dbReference type="Gene3D" id="1.10.10.10">
    <property type="entry name" value="Winged helix-like DNA-binding domain superfamily/Winged helix DNA-binding domain"/>
    <property type="match status" value="1"/>
</dbReference>
<gene>
    <name evidence="13" type="ORF">G4D64_00335</name>
    <name evidence="12" type="ORF">H1Z61_00335</name>
</gene>
<dbReference type="PANTHER" id="PTHR48111">
    <property type="entry name" value="REGULATOR OF RPOS"/>
    <property type="match status" value="1"/>
</dbReference>
<dbReference type="CDD" id="cd00383">
    <property type="entry name" value="trans_reg_C"/>
    <property type="match status" value="1"/>
</dbReference>
<evidence type="ECO:0000259" key="10">
    <source>
        <dbReference type="PROSITE" id="PS50110"/>
    </source>
</evidence>
<evidence type="ECO:0000259" key="11">
    <source>
        <dbReference type="PROSITE" id="PS51755"/>
    </source>
</evidence>
<dbReference type="InterPro" id="IPR039420">
    <property type="entry name" value="WalR-like"/>
</dbReference>
<protein>
    <submittedName>
        <fullName evidence="13">Response regulator transcription factor</fullName>
    </submittedName>
</protein>
<dbReference type="SUPFAM" id="SSF46894">
    <property type="entry name" value="C-terminal effector domain of the bipartite response regulators"/>
    <property type="match status" value="1"/>
</dbReference>
<organism evidence="13 14">
    <name type="scientific">Bacillus aquiflavi</name>
    <dbReference type="NCBI Taxonomy" id="2672567"/>
    <lineage>
        <taxon>Bacteria</taxon>
        <taxon>Bacillati</taxon>
        <taxon>Bacillota</taxon>
        <taxon>Bacilli</taxon>
        <taxon>Bacillales</taxon>
        <taxon>Bacillaceae</taxon>
        <taxon>Bacillus</taxon>
    </lineage>
</organism>
<keyword evidence="5" id="KW-0805">Transcription regulation</keyword>
<dbReference type="PANTHER" id="PTHR48111:SF73">
    <property type="entry name" value="ALKALINE PHOSPHATASE SYNTHESIS TRANSCRIPTIONAL REGULATORY PROTEIN PHOP"/>
    <property type="match status" value="1"/>
</dbReference>
<dbReference type="EMBL" id="JACEIO010000001">
    <property type="protein sequence ID" value="MBA4535615.1"/>
    <property type="molecule type" value="Genomic_DNA"/>
</dbReference>
<evidence type="ECO:0000256" key="5">
    <source>
        <dbReference type="ARBA" id="ARBA00023015"/>
    </source>
</evidence>
<feature type="domain" description="Response regulatory" evidence="10">
    <location>
        <begin position="3"/>
        <end position="116"/>
    </location>
</feature>
<evidence type="ECO:0000313" key="13">
    <source>
        <dbReference type="EMBL" id="NEY79991.1"/>
    </source>
</evidence>
<evidence type="ECO:0000313" key="14">
    <source>
        <dbReference type="Proteomes" id="UP000472971"/>
    </source>
</evidence>
<evidence type="ECO:0000256" key="6">
    <source>
        <dbReference type="ARBA" id="ARBA00023125"/>
    </source>
</evidence>
<dbReference type="GO" id="GO:0006355">
    <property type="term" value="P:regulation of DNA-templated transcription"/>
    <property type="evidence" value="ECO:0007669"/>
    <property type="project" value="InterPro"/>
</dbReference>
<dbReference type="Pfam" id="PF00072">
    <property type="entry name" value="Response_reg"/>
    <property type="match status" value="1"/>
</dbReference>
<reference evidence="12 15" key="2">
    <citation type="submission" date="2020-07" db="EMBL/GenBank/DDBJ databases">
        <authorList>
            <person name="Feng H."/>
        </authorList>
    </citation>
    <scope>NUCLEOTIDE SEQUENCE [LARGE SCALE GENOMIC DNA]</scope>
    <source>
        <strain evidence="15">s-12</strain>
        <strain evidence="12">S-12</strain>
    </source>
</reference>
<feature type="domain" description="OmpR/PhoB-type" evidence="11">
    <location>
        <begin position="126"/>
        <end position="226"/>
    </location>
</feature>
<keyword evidence="2" id="KW-0963">Cytoplasm</keyword>
<dbReference type="CDD" id="cd17574">
    <property type="entry name" value="REC_OmpR"/>
    <property type="match status" value="1"/>
</dbReference>
<dbReference type="GO" id="GO:0000156">
    <property type="term" value="F:phosphorelay response regulator activity"/>
    <property type="evidence" value="ECO:0007669"/>
    <property type="project" value="TreeGrafter"/>
</dbReference>
<feature type="DNA-binding region" description="OmpR/PhoB-type" evidence="9">
    <location>
        <begin position="126"/>
        <end position="226"/>
    </location>
</feature>
<evidence type="ECO:0000313" key="15">
    <source>
        <dbReference type="Proteomes" id="UP000570010"/>
    </source>
</evidence>
<dbReference type="Proteomes" id="UP000472971">
    <property type="component" value="Unassembled WGS sequence"/>
</dbReference>
<dbReference type="Proteomes" id="UP000570010">
    <property type="component" value="Unassembled WGS sequence"/>
</dbReference>
<dbReference type="GO" id="GO:0000976">
    <property type="term" value="F:transcription cis-regulatory region binding"/>
    <property type="evidence" value="ECO:0007669"/>
    <property type="project" value="TreeGrafter"/>
</dbReference>
<evidence type="ECO:0000256" key="4">
    <source>
        <dbReference type="ARBA" id="ARBA00023012"/>
    </source>
</evidence>
<keyword evidence="6 9" id="KW-0238">DNA-binding</keyword>
<keyword evidence="4" id="KW-0902">Two-component regulatory system</keyword>
<dbReference type="Pfam" id="PF00486">
    <property type="entry name" value="Trans_reg_C"/>
    <property type="match status" value="1"/>
</dbReference>
<evidence type="ECO:0000256" key="8">
    <source>
        <dbReference type="PROSITE-ProRule" id="PRU00169"/>
    </source>
</evidence>
<evidence type="ECO:0000256" key="1">
    <source>
        <dbReference type="ARBA" id="ARBA00004496"/>
    </source>
</evidence>
<dbReference type="InterPro" id="IPR016032">
    <property type="entry name" value="Sig_transdc_resp-reg_C-effctor"/>
</dbReference>
<dbReference type="AlphaFoldDB" id="A0A6B3VWU5"/>
<dbReference type="Gene3D" id="6.10.250.690">
    <property type="match status" value="1"/>
</dbReference>
<accession>A0A6B3VWU5</accession>
<dbReference type="SMART" id="SM00448">
    <property type="entry name" value="REC"/>
    <property type="match status" value="1"/>
</dbReference>
<dbReference type="EMBL" id="JAAIWN010000001">
    <property type="protein sequence ID" value="NEY79991.1"/>
    <property type="molecule type" value="Genomic_DNA"/>
</dbReference>
<feature type="modified residue" description="4-aspartylphosphate" evidence="8">
    <location>
        <position position="52"/>
    </location>
</feature>
<evidence type="ECO:0000256" key="7">
    <source>
        <dbReference type="ARBA" id="ARBA00023163"/>
    </source>
</evidence>
<name>A0A6B3VWU5_9BACI</name>
<dbReference type="InterPro" id="IPR011006">
    <property type="entry name" value="CheY-like_superfamily"/>
</dbReference>
<sequence length="231" mass="26521">MIKILLLEDDEALAMGMEFTLKEEGYHVVKAGLVKDCIHMIDNEQFDLALLDISLPDGSGYDVCKYIRAKSEMPIIFLTAFDDEVNVVLGLEIGGDDYVTKPFRVKELVSRIKAVLRRSQTKQVYKEILRSGNIELHTLTVMLKKNGEDIPLTAQEYKLLLIFMNNPKIVLSKDTIFEKLLETSTPFMDDNTLAVYIKRLREKVEDVPSRPQYIVTQRGLGYKWNMNVIKE</sequence>
<evidence type="ECO:0000313" key="12">
    <source>
        <dbReference type="EMBL" id="MBA4535615.1"/>
    </source>
</evidence>
<dbReference type="RefSeq" id="WP_163239138.1">
    <property type="nucleotide sequence ID" value="NZ_JAAIWN010000001.1"/>
</dbReference>
<dbReference type="Gene3D" id="3.40.50.2300">
    <property type="match status" value="1"/>
</dbReference>
<dbReference type="InterPro" id="IPR001867">
    <property type="entry name" value="OmpR/PhoB-type_DNA-bd"/>
</dbReference>
<keyword evidence="3 8" id="KW-0597">Phosphoprotein</keyword>
<dbReference type="InterPro" id="IPR001789">
    <property type="entry name" value="Sig_transdc_resp-reg_receiver"/>
</dbReference>
<proteinExistence type="predicted"/>